<evidence type="ECO:0000313" key="2">
    <source>
        <dbReference type="EMBL" id="KIK31432.1"/>
    </source>
</evidence>
<sequence length="170" mass="18615">MSQSNFFTATAKRVSKMTGKAKATLEEKTIWISSKKHKPEVNGETINTQPKKAKMNQPADTTPTAVSPPLTSPISVTSVTSTPPPTDKSQRAVICMEEEEEALYADSADAGLRESDKESQSAEKEQNPQDELKWVSPVYAFFGPTPNIVEIEGQRAHEFKCQAKGCKAKV</sequence>
<dbReference type="EMBL" id="KN837003">
    <property type="protein sequence ID" value="KIK31432.1"/>
    <property type="molecule type" value="Genomic_DNA"/>
</dbReference>
<dbReference type="AlphaFoldDB" id="A0A0D0AB27"/>
<gene>
    <name evidence="2" type="ORF">CY34DRAFT_19930</name>
</gene>
<dbReference type="Proteomes" id="UP000054485">
    <property type="component" value="Unassembled WGS sequence"/>
</dbReference>
<proteinExistence type="predicted"/>
<reference evidence="2 3" key="1">
    <citation type="submission" date="2014-04" db="EMBL/GenBank/DDBJ databases">
        <authorList>
            <consortium name="DOE Joint Genome Institute"/>
            <person name="Kuo A."/>
            <person name="Ruytinx J."/>
            <person name="Rineau F."/>
            <person name="Colpaert J."/>
            <person name="Kohler A."/>
            <person name="Nagy L.G."/>
            <person name="Floudas D."/>
            <person name="Copeland A."/>
            <person name="Barry K.W."/>
            <person name="Cichocki N."/>
            <person name="Veneault-Fourrey C."/>
            <person name="LaButti K."/>
            <person name="Lindquist E.A."/>
            <person name="Lipzen A."/>
            <person name="Lundell T."/>
            <person name="Morin E."/>
            <person name="Murat C."/>
            <person name="Sun H."/>
            <person name="Tunlid A."/>
            <person name="Henrissat B."/>
            <person name="Grigoriev I.V."/>
            <person name="Hibbett D.S."/>
            <person name="Martin F."/>
            <person name="Nordberg H.P."/>
            <person name="Cantor M.N."/>
            <person name="Hua S.X."/>
        </authorList>
    </citation>
    <scope>NUCLEOTIDE SEQUENCE [LARGE SCALE GENOMIC DNA]</scope>
    <source>
        <strain evidence="2 3">UH-Slu-Lm8-n1</strain>
    </source>
</reference>
<dbReference type="OrthoDB" id="2692569at2759"/>
<keyword evidence="3" id="KW-1185">Reference proteome</keyword>
<name>A0A0D0AB27_9AGAM</name>
<dbReference type="InParanoid" id="A0A0D0AB27"/>
<accession>A0A0D0AB27</accession>
<evidence type="ECO:0000256" key="1">
    <source>
        <dbReference type="SAM" id="MobiDB-lite"/>
    </source>
</evidence>
<feature type="compositionally biased region" description="Basic and acidic residues" evidence="1">
    <location>
        <begin position="111"/>
        <end position="133"/>
    </location>
</feature>
<protein>
    <submittedName>
        <fullName evidence="2">Uncharacterized protein</fullName>
    </submittedName>
</protein>
<organism evidence="2 3">
    <name type="scientific">Suillus luteus UH-Slu-Lm8-n1</name>
    <dbReference type="NCBI Taxonomy" id="930992"/>
    <lineage>
        <taxon>Eukaryota</taxon>
        <taxon>Fungi</taxon>
        <taxon>Dikarya</taxon>
        <taxon>Basidiomycota</taxon>
        <taxon>Agaricomycotina</taxon>
        <taxon>Agaricomycetes</taxon>
        <taxon>Agaricomycetidae</taxon>
        <taxon>Boletales</taxon>
        <taxon>Suillineae</taxon>
        <taxon>Suillaceae</taxon>
        <taxon>Suillus</taxon>
    </lineage>
</organism>
<feature type="compositionally biased region" description="Low complexity" evidence="1">
    <location>
        <begin position="67"/>
        <end position="81"/>
    </location>
</feature>
<evidence type="ECO:0000313" key="3">
    <source>
        <dbReference type="Proteomes" id="UP000054485"/>
    </source>
</evidence>
<reference evidence="3" key="2">
    <citation type="submission" date="2015-01" db="EMBL/GenBank/DDBJ databases">
        <title>Evolutionary Origins and Diversification of the Mycorrhizal Mutualists.</title>
        <authorList>
            <consortium name="DOE Joint Genome Institute"/>
            <consortium name="Mycorrhizal Genomics Consortium"/>
            <person name="Kohler A."/>
            <person name="Kuo A."/>
            <person name="Nagy L.G."/>
            <person name="Floudas D."/>
            <person name="Copeland A."/>
            <person name="Barry K.W."/>
            <person name="Cichocki N."/>
            <person name="Veneault-Fourrey C."/>
            <person name="LaButti K."/>
            <person name="Lindquist E.A."/>
            <person name="Lipzen A."/>
            <person name="Lundell T."/>
            <person name="Morin E."/>
            <person name="Murat C."/>
            <person name="Riley R."/>
            <person name="Ohm R."/>
            <person name="Sun H."/>
            <person name="Tunlid A."/>
            <person name="Henrissat B."/>
            <person name="Grigoriev I.V."/>
            <person name="Hibbett D.S."/>
            <person name="Martin F."/>
        </authorList>
    </citation>
    <scope>NUCLEOTIDE SEQUENCE [LARGE SCALE GENOMIC DNA]</scope>
    <source>
        <strain evidence="3">UH-Slu-Lm8-n1</strain>
    </source>
</reference>
<feature type="region of interest" description="Disordered" evidence="1">
    <location>
        <begin position="34"/>
        <end position="133"/>
    </location>
</feature>
<dbReference type="HOGENOM" id="CLU_1644249_0_0_1"/>